<dbReference type="EMBL" id="QJKJ01011086">
    <property type="protein sequence ID" value="RDX72041.1"/>
    <property type="molecule type" value="Genomic_DNA"/>
</dbReference>
<reference evidence="1" key="1">
    <citation type="submission" date="2018-05" db="EMBL/GenBank/DDBJ databases">
        <title>Draft genome of Mucuna pruriens seed.</title>
        <authorList>
            <person name="Nnadi N.E."/>
            <person name="Vos R."/>
            <person name="Hasami M.H."/>
            <person name="Devisetty U.K."/>
            <person name="Aguiy J.C."/>
        </authorList>
    </citation>
    <scope>NUCLEOTIDE SEQUENCE [LARGE SCALE GENOMIC DNA]</scope>
    <source>
        <strain evidence="1">JCA_2017</strain>
    </source>
</reference>
<dbReference type="AlphaFoldDB" id="A0A371F173"/>
<evidence type="ECO:0000313" key="2">
    <source>
        <dbReference type="Proteomes" id="UP000257109"/>
    </source>
</evidence>
<gene>
    <name evidence="1" type="ORF">CR513_48533</name>
</gene>
<protein>
    <submittedName>
        <fullName evidence="1">Uncharacterized protein</fullName>
    </submittedName>
</protein>
<comment type="caution">
    <text evidence="1">The sequence shown here is derived from an EMBL/GenBank/DDBJ whole genome shotgun (WGS) entry which is preliminary data.</text>
</comment>
<keyword evidence="2" id="KW-1185">Reference proteome</keyword>
<organism evidence="1 2">
    <name type="scientific">Mucuna pruriens</name>
    <name type="common">Velvet bean</name>
    <name type="synonym">Dolichos pruriens</name>
    <dbReference type="NCBI Taxonomy" id="157652"/>
    <lineage>
        <taxon>Eukaryota</taxon>
        <taxon>Viridiplantae</taxon>
        <taxon>Streptophyta</taxon>
        <taxon>Embryophyta</taxon>
        <taxon>Tracheophyta</taxon>
        <taxon>Spermatophyta</taxon>
        <taxon>Magnoliopsida</taxon>
        <taxon>eudicotyledons</taxon>
        <taxon>Gunneridae</taxon>
        <taxon>Pentapetalae</taxon>
        <taxon>rosids</taxon>
        <taxon>fabids</taxon>
        <taxon>Fabales</taxon>
        <taxon>Fabaceae</taxon>
        <taxon>Papilionoideae</taxon>
        <taxon>50 kb inversion clade</taxon>
        <taxon>NPAAA clade</taxon>
        <taxon>indigoferoid/millettioid clade</taxon>
        <taxon>Phaseoleae</taxon>
        <taxon>Mucuna</taxon>
    </lineage>
</organism>
<evidence type="ECO:0000313" key="1">
    <source>
        <dbReference type="EMBL" id="RDX72041.1"/>
    </source>
</evidence>
<name>A0A371F173_MUCPR</name>
<dbReference type="Proteomes" id="UP000257109">
    <property type="component" value="Unassembled WGS sequence"/>
</dbReference>
<proteinExistence type="predicted"/>
<sequence length="104" mass="11286">MADGDGSPPLAKTLRIKSMECVGIPIGHLQQPSASQFLAYILRSKERHYTPVPLDFAPYWVACLYGSSLGLVEMLSARPLAVVVKKEVTKLLAAGIIYPISDSQ</sequence>
<accession>A0A371F173</accession>
<feature type="non-terminal residue" evidence="1">
    <location>
        <position position="1"/>
    </location>
</feature>